<evidence type="ECO:0000313" key="3">
    <source>
        <dbReference type="EMBL" id="MFC3581394.1"/>
    </source>
</evidence>
<evidence type="ECO:0008006" key="5">
    <source>
        <dbReference type="Google" id="ProtNLM"/>
    </source>
</evidence>
<feature type="signal peptide" evidence="2">
    <location>
        <begin position="1"/>
        <end position="17"/>
    </location>
</feature>
<feature type="region of interest" description="Disordered" evidence="1">
    <location>
        <begin position="17"/>
        <end position="71"/>
    </location>
</feature>
<sequence length="174" mass="18198">MKIVALTTLALTLAACSGPTEPPKASNETQAEVAPTGDVGIVAPTGVTNATLPSPRPTPTPSPQATMTTAAPRTFPVAFRGRWGMNANDCDPKRDDNKGLITISADAIRFYESRATIAKLDVSSPTRIGTDLSFSGEGQTWQSRSVFDLSGGGTKLARTEEEPAGAFVYARCPA</sequence>
<dbReference type="RefSeq" id="WP_261292746.1">
    <property type="nucleotide sequence ID" value="NZ_JANQBK010000001.1"/>
</dbReference>
<keyword evidence="4" id="KW-1185">Reference proteome</keyword>
<feature type="chain" id="PRO_5045534243" description="Lipoprotein" evidence="2">
    <location>
        <begin position="18"/>
        <end position="174"/>
    </location>
</feature>
<evidence type="ECO:0000256" key="1">
    <source>
        <dbReference type="SAM" id="MobiDB-lite"/>
    </source>
</evidence>
<dbReference type="PROSITE" id="PS51257">
    <property type="entry name" value="PROKAR_LIPOPROTEIN"/>
    <property type="match status" value="1"/>
</dbReference>
<protein>
    <recommendedName>
        <fullName evidence="5">Lipoprotein</fullName>
    </recommendedName>
</protein>
<dbReference type="Proteomes" id="UP001595713">
    <property type="component" value="Unassembled WGS sequence"/>
</dbReference>
<reference evidence="4" key="1">
    <citation type="journal article" date="2019" name="Int. J. Syst. Evol. Microbiol.">
        <title>The Global Catalogue of Microorganisms (GCM) 10K type strain sequencing project: providing services to taxonomists for standard genome sequencing and annotation.</title>
        <authorList>
            <consortium name="The Broad Institute Genomics Platform"/>
            <consortium name="The Broad Institute Genome Sequencing Center for Infectious Disease"/>
            <person name="Wu L."/>
            <person name="Ma J."/>
        </authorList>
    </citation>
    <scope>NUCLEOTIDE SEQUENCE [LARGE SCALE GENOMIC DNA]</scope>
    <source>
        <strain evidence="4">KCTC 42739</strain>
    </source>
</reference>
<evidence type="ECO:0000313" key="4">
    <source>
        <dbReference type="Proteomes" id="UP001595713"/>
    </source>
</evidence>
<evidence type="ECO:0000256" key="2">
    <source>
        <dbReference type="SAM" id="SignalP"/>
    </source>
</evidence>
<organism evidence="3 4">
    <name type="scientific">Sphingomonas hylomeconis</name>
    <dbReference type="NCBI Taxonomy" id="1395958"/>
    <lineage>
        <taxon>Bacteria</taxon>
        <taxon>Pseudomonadati</taxon>
        <taxon>Pseudomonadota</taxon>
        <taxon>Alphaproteobacteria</taxon>
        <taxon>Sphingomonadales</taxon>
        <taxon>Sphingomonadaceae</taxon>
        <taxon>Sphingomonas</taxon>
    </lineage>
</organism>
<accession>A0ABV7SWT0</accession>
<name>A0ABV7SWT0_9SPHN</name>
<comment type="caution">
    <text evidence="3">The sequence shown here is derived from an EMBL/GenBank/DDBJ whole genome shotgun (WGS) entry which is preliminary data.</text>
</comment>
<proteinExistence type="predicted"/>
<keyword evidence="2" id="KW-0732">Signal</keyword>
<dbReference type="EMBL" id="JBHRXP010000007">
    <property type="protein sequence ID" value="MFC3581394.1"/>
    <property type="molecule type" value="Genomic_DNA"/>
</dbReference>
<gene>
    <name evidence="3" type="ORF">ACFONA_14570</name>
</gene>